<gene>
    <name evidence="4" type="ORF">NQ317_000251</name>
</gene>
<organism evidence="4 5">
    <name type="scientific">Molorchus minor</name>
    <dbReference type="NCBI Taxonomy" id="1323400"/>
    <lineage>
        <taxon>Eukaryota</taxon>
        <taxon>Metazoa</taxon>
        <taxon>Ecdysozoa</taxon>
        <taxon>Arthropoda</taxon>
        <taxon>Hexapoda</taxon>
        <taxon>Insecta</taxon>
        <taxon>Pterygota</taxon>
        <taxon>Neoptera</taxon>
        <taxon>Endopterygota</taxon>
        <taxon>Coleoptera</taxon>
        <taxon>Polyphaga</taxon>
        <taxon>Cucujiformia</taxon>
        <taxon>Chrysomeloidea</taxon>
        <taxon>Cerambycidae</taxon>
        <taxon>Lamiinae</taxon>
        <taxon>Monochamini</taxon>
        <taxon>Molorchus</taxon>
    </lineage>
</organism>
<evidence type="ECO:0000256" key="1">
    <source>
        <dbReference type="ARBA" id="ARBA00022741"/>
    </source>
</evidence>
<dbReference type="EMBL" id="JAPWTJ010000802">
    <property type="protein sequence ID" value="KAJ8975567.1"/>
    <property type="molecule type" value="Genomic_DNA"/>
</dbReference>
<feature type="compositionally biased region" description="Acidic residues" evidence="3">
    <location>
        <begin position="166"/>
        <end position="175"/>
    </location>
</feature>
<keyword evidence="2" id="KW-0067">ATP-binding</keyword>
<feature type="region of interest" description="Disordered" evidence="3">
    <location>
        <begin position="33"/>
        <end position="341"/>
    </location>
</feature>
<evidence type="ECO:0000313" key="4">
    <source>
        <dbReference type="EMBL" id="KAJ8975567.1"/>
    </source>
</evidence>
<feature type="compositionally biased region" description="Acidic residues" evidence="3">
    <location>
        <begin position="198"/>
        <end position="208"/>
    </location>
</feature>
<dbReference type="Proteomes" id="UP001162164">
    <property type="component" value="Unassembled WGS sequence"/>
</dbReference>
<proteinExistence type="predicted"/>
<feature type="compositionally biased region" description="Basic and acidic residues" evidence="3">
    <location>
        <begin position="287"/>
        <end position="307"/>
    </location>
</feature>
<feature type="region of interest" description="Disordered" evidence="3">
    <location>
        <begin position="364"/>
        <end position="417"/>
    </location>
</feature>
<dbReference type="PANTHER" id="PTHR48103">
    <property type="entry name" value="MIDASIN-RELATED"/>
    <property type="match status" value="1"/>
</dbReference>
<protein>
    <submittedName>
        <fullName evidence="4">Uncharacterized protein</fullName>
    </submittedName>
</protein>
<keyword evidence="1" id="KW-0547">Nucleotide-binding</keyword>
<reference evidence="4" key="1">
    <citation type="journal article" date="2023" name="Insect Mol. Biol.">
        <title>Genome sequencing provides insights into the evolution of gene families encoding plant cell wall-degrading enzymes in longhorned beetles.</title>
        <authorList>
            <person name="Shin N.R."/>
            <person name="Okamura Y."/>
            <person name="Kirsch R."/>
            <person name="Pauchet Y."/>
        </authorList>
    </citation>
    <scope>NUCLEOTIDE SEQUENCE</scope>
    <source>
        <strain evidence="4">MMC_N1</strain>
    </source>
</reference>
<feature type="compositionally biased region" description="Basic and acidic residues" evidence="3">
    <location>
        <begin position="364"/>
        <end position="379"/>
    </location>
</feature>
<feature type="compositionally biased region" description="Acidic residues" evidence="3">
    <location>
        <begin position="69"/>
        <end position="79"/>
    </location>
</feature>
<evidence type="ECO:0000256" key="3">
    <source>
        <dbReference type="SAM" id="MobiDB-lite"/>
    </source>
</evidence>
<sequence length="561" mass="63797">MQGILEFSNEDQSVFGNLVRMKKKEMVVKKKEKINWVPRKKKAQKKDSKEIDDKGLPEEKEEHKKDINEMDEPEYDDDQIDPHHGNQPELPEPEPMDLPDDLQLDEGQENDANQEENPFDIDTMKEQNTAEENIDKDENNPDDNENDEEKDFSSDDEQITKRDGGESEANEEEGQNSDKTEDRDEPETQEAKIKDNTEANDDVEETDLDQSQTNQENVEAMEVDNADATDKTQPIESEIQTSSQPTEEICQEDKPDKEGVGQSQIEESKTGHSAQTNIAQQTQSSEMDFKKSEMKQKPGESNLKRSLGDINAPVKKKLKTIDAKDSGEETLSEDQNTEDREVDIYQHVKEANETSTQVLDVATKEQAEQQKNEIPNKGEENDEEPTESSTDLPAEEEPEDVDMIETPTEQPIKTDGSRTRKVIKGNILKVIKLKLAKCKLQHIIHLKWLSDVLKDIHDIEIEGDVVETSTKIPRSIESTHYTQYNEILETTATRLSIEEINSLRSEVENQLSAWNEPPSTTEAEQAWQKISSVTSSLAQDLSEQLRLVLEPTRASSLRGRL</sequence>
<dbReference type="PANTHER" id="PTHR48103:SF2">
    <property type="entry name" value="MIDASIN"/>
    <property type="match status" value="1"/>
</dbReference>
<feature type="compositionally biased region" description="Acidic residues" evidence="3">
    <location>
        <begin position="91"/>
        <end position="119"/>
    </location>
</feature>
<feature type="compositionally biased region" description="Polar residues" evidence="3">
    <location>
        <begin position="261"/>
        <end position="286"/>
    </location>
</feature>
<accession>A0ABQ9JCB6</accession>
<feature type="compositionally biased region" description="Acidic residues" evidence="3">
    <location>
        <begin position="132"/>
        <end position="157"/>
    </location>
</feature>
<evidence type="ECO:0000256" key="2">
    <source>
        <dbReference type="ARBA" id="ARBA00022840"/>
    </source>
</evidence>
<evidence type="ECO:0000313" key="5">
    <source>
        <dbReference type="Proteomes" id="UP001162164"/>
    </source>
</evidence>
<feature type="compositionally biased region" description="Polar residues" evidence="3">
    <location>
        <begin position="231"/>
        <end position="246"/>
    </location>
</feature>
<comment type="caution">
    <text evidence="4">The sequence shown here is derived from an EMBL/GenBank/DDBJ whole genome shotgun (WGS) entry which is preliminary data.</text>
</comment>
<name>A0ABQ9JCB6_9CUCU</name>
<keyword evidence="5" id="KW-1185">Reference proteome</keyword>
<feature type="compositionally biased region" description="Basic and acidic residues" evidence="3">
    <location>
        <begin position="45"/>
        <end position="68"/>
    </location>
</feature>
<feature type="compositionally biased region" description="Acidic residues" evidence="3">
    <location>
        <begin position="393"/>
        <end position="403"/>
    </location>
</feature>